<dbReference type="PANTHER" id="PTHR30093:SF34">
    <property type="entry name" value="PREPILIN PEPTIDASE-DEPENDENT PROTEIN D"/>
    <property type="match status" value="1"/>
</dbReference>
<keyword evidence="5" id="KW-0812">Transmembrane</keyword>
<dbReference type="InterPro" id="IPR012902">
    <property type="entry name" value="N_methyl_site"/>
</dbReference>
<feature type="transmembrane region" description="Helical" evidence="5">
    <location>
        <begin position="20"/>
        <end position="38"/>
    </location>
</feature>
<reference evidence="6 7" key="1">
    <citation type="submission" date="2023-07" db="EMBL/GenBank/DDBJ databases">
        <authorList>
            <person name="Peeters C."/>
        </authorList>
    </citation>
    <scope>NUCLEOTIDE SEQUENCE [LARGE SCALE GENOMIC DNA]</scope>
    <source>
        <strain evidence="6 7">LMG 18095</strain>
    </source>
</reference>
<evidence type="ECO:0000313" key="7">
    <source>
        <dbReference type="Proteomes" id="UP001189773"/>
    </source>
</evidence>
<evidence type="ECO:0000256" key="2">
    <source>
        <dbReference type="ARBA" id="ARBA00022481"/>
    </source>
</evidence>
<evidence type="ECO:0000256" key="4">
    <source>
        <dbReference type="SAM" id="MobiDB-lite"/>
    </source>
</evidence>
<keyword evidence="7" id="KW-1185">Reference proteome</keyword>
<keyword evidence="2" id="KW-0488">Methylation</keyword>
<dbReference type="NCBIfam" id="TIGR02532">
    <property type="entry name" value="IV_pilin_GFxxxE"/>
    <property type="match status" value="1"/>
</dbReference>
<dbReference type="PROSITE" id="PS00409">
    <property type="entry name" value="PROKAR_NTER_METHYL"/>
    <property type="match status" value="1"/>
</dbReference>
<evidence type="ECO:0000256" key="1">
    <source>
        <dbReference type="ARBA" id="ARBA00005233"/>
    </source>
</evidence>
<dbReference type="SUPFAM" id="SSF54523">
    <property type="entry name" value="Pili subunits"/>
    <property type="match status" value="1"/>
</dbReference>
<gene>
    <name evidence="6" type="ORF">LMG18095_01763</name>
</gene>
<evidence type="ECO:0000256" key="3">
    <source>
        <dbReference type="RuleBase" id="RU000389"/>
    </source>
</evidence>
<keyword evidence="3" id="KW-0281">Fimbrium</keyword>
<dbReference type="EMBL" id="CATZAR010000003">
    <property type="protein sequence ID" value="CAJ0788607.1"/>
    <property type="molecule type" value="Genomic_DNA"/>
</dbReference>
<organism evidence="6 7">
    <name type="scientific">Ralstonia thomasii</name>
    <dbReference type="NCBI Taxonomy" id="3058596"/>
    <lineage>
        <taxon>Bacteria</taxon>
        <taxon>Pseudomonadati</taxon>
        <taxon>Pseudomonadota</taxon>
        <taxon>Betaproteobacteria</taxon>
        <taxon>Burkholderiales</taxon>
        <taxon>Burkholderiaceae</taxon>
        <taxon>Ralstonia</taxon>
    </lineage>
</organism>
<dbReference type="Proteomes" id="UP001189773">
    <property type="component" value="Unassembled WGS sequence"/>
</dbReference>
<protein>
    <recommendedName>
        <fullName evidence="8">Pilin</fullName>
    </recommendedName>
</protein>
<keyword evidence="5" id="KW-1133">Transmembrane helix</keyword>
<dbReference type="InterPro" id="IPR045584">
    <property type="entry name" value="Pilin-like"/>
</dbReference>
<proteinExistence type="inferred from homology"/>
<feature type="region of interest" description="Disordered" evidence="4">
    <location>
        <begin position="151"/>
        <end position="171"/>
    </location>
</feature>
<dbReference type="RefSeq" id="WP_137910821.1">
    <property type="nucleotide sequence ID" value="NZ_CATWDO010000005.1"/>
</dbReference>
<comment type="caution">
    <text evidence="6">The sequence shown here is derived from an EMBL/GenBank/DDBJ whole genome shotgun (WGS) entry which is preliminary data.</text>
</comment>
<dbReference type="InterPro" id="IPR001082">
    <property type="entry name" value="Pilin"/>
</dbReference>
<dbReference type="PANTHER" id="PTHR30093">
    <property type="entry name" value="GENERAL SECRETION PATHWAY PROTEIN G"/>
    <property type="match status" value="1"/>
</dbReference>
<keyword evidence="5" id="KW-0472">Membrane</keyword>
<dbReference type="Gene3D" id="3.30.700.10">
    <property type="entry name" value="Glycoprotein, Type 4 Pilin"/>
    <property type="match status" value="1"/>
</dbReference>
<sequence length="171" mass="17903">MRWKQQAKKRAQTGFTLIELMIVIAIVGILASFAVPAYQDYMGRSRVAEGLALAAGAKAIVAENAMAGGNDLGHGYTPNAVATHNLAASGVEVNSQNGEIRIKYASNVAKEGTNLLVLKPTANGIALTQGERPTGPIRWDCYVADTPQRTGIAKPESGGTLPKNIAPADCS</sequence>
<dbReference type="Pfam" id="PF07963">
    <property type="entry name" value="N_methyl"/>
    <property type="match status" value="1"/>
</dbReference>
<dbReference type="Pfam" id="PF00114">
    <property type="entry name" value="Pilin"/>
    <property type="match status" value="1"/>
</dbReference>
<name>A0ABN9IS33_9RALS</name>
<evidence type="ECO:0000256" key="5">
    <source>
        <dbReference type="SAM" id="Phobius"/>
    </source>
</evidence>
<evidence type="ECO:0008006" key="8">
    <source>
        <dbReference type="Google" id="ProtNLM"/>
    </source>
</evidence>
<accession>A0ABN9IS33</accession>
<evidence type="ECO:0000313" key="6">
    <source>
        <dbReference type="EMBL" id="CAJ0788607.1"/>
    </source>
</evidence>
<comment type="similarity">
    <text evidence="1 3">Belongs to the N-Me-Phe pilin family.</text>
</comment>